<evidence type="ECO:0000313" key="1">
    <source>
        <dbReference type="EMBL" id="EGO55083.1"/>
    </source>
</evidence>
<dbReference type="EMBL" id="GL891306">
    <property type="protein sequence ID" value="EGO55083.1"/>
    <property type="molecule type" value="Genomic_DNA"/>
</dbReference>
<dbReference type="KEGG" id="nte:NEUTE1DRAFT139360"/>
<reference evidence="2" key="1">
    <citation type="journal article" date="2011" name="Genetics">
        <title>Massive changes in genome architecture accompany the transition to self-fertility in the filamentous fungus Neurospora tetrasperma.</title>
        <authorList>
            <person name="Ellison C.E."/>
            <person name="Stajich J.E."/>
            <person name="Jacobson D.J."/>
            <person name="Natvig D.O."/>
            <person name="Lapidus A."/>
            <person name="Foster B."/>
            <person name="Aerts A."/>
            <person name="Riley R."/>
            <person name="Lindquist E.A."/>
            <person name="Grigoriev I.V."/>
            <person name="Taylor J.W."/>
        </authorList>
    </citation>
    <scope>NUCLEOTIDE SEQUENCE [LARGE SCALE GENOMIC DNA]</scope>
    <source>
        <strain evidence="2">FGSC 2508 / P0657</strain>
    </source>
</reference>
<accession>F8MSJ6</accession>
<name>F8MSJ6_NEUT8</name>
<dbReference type="Proteomes" id="UP000008065">
    <property type="component" value="Unassembled WGS sequence"/>
</dbReference>
<evidence type="ECO:0000313" key="2">
    <source>
        <dbReference type="Proteomes" id="UP000008065"/>
    </source>
</evidence>
<sequence length="68" mass="7832">MRATEKKQILLRFPKNAHSVPPARPIQPLEQRETFNVLFCDSPSRKAEKQRGIHYSVSIRIGQEEESG</sequence>
<dbReference type="HOGENOM" id="CLU_2794569_0_0_1"/>
<dbReference type="AlphaFoldDB" id="F8MSJ6"/>
<dbReference type="VEuPathDB" id="FungiDB:NEUTE1DRAFT_139360"/>
<protein>
    <submittedName>
        <fullName evidence="1">Uncharacterized protein</fullName>
    </submittedName>
</protein>
<dbReference type="RefSeq" id="XP_009852958.1">
    <property type="nucleotide sequence ID" value="XM_009854656.1"/>
</dbReference>
<proteinExistence type="predicted"/>
<gene>
    <name evidence="1" type="ORF">NEUTE1DRAFT_139360</name>
</gene>
<keyword evidence="2" id="KW-1185">Reference proteome</keyword>
<organism evidence="1 2">
    <name type="scientific">Neurospora tetrasperma (strain FGSC 2508 / ATCC MYA-4615 / P0657)</name>
    <dbReference type="NCBI Taxonomy" id="510951"/>
    <lineage>
        <taxon>Eukaryota</taxon>
        <taxon>Fungi</taxon>
        <taxon>Dikarya</taxon>
        <taxon>Ascomycota</taxon>
        <taxon>Pezizomycotina</taxon>
        <taxon>Sordariomycetes</taxon>
        <taxon>Sordariomycetidae</taxon>
        <taxon>Sordariales</taxon>
        <taxon>Sordariaceae</taxon>
        <taxon>Neurospora</taxon>
    </lineage>
</organism>
<dbReference type="GeneID" id="20826095"/>